<evidence type="ECO:0000313" key="1">
    <source>
        <dbReference type="EMBL" id="CAG8557773.1"/>
    </source>
</evidence>
<protein>
    <submittedName>
        <fullName evidence="1">2074_t:CDS:1</fullName>
    </submittedName>
</protein>
<accession>A0ACA9M3N3</accession>
<comment type="caution">
    <text evidence="1">The sequence shown here is derived from an EMBL/GenBank/DDBJ whole genome shotgun (WGS) entry which is preliminary data.</text>
</comment>
<dbReference type="EMBL" id="CAJVPT010009013">
    <property type="protein sequence ID" value="CAG8557773.1"/>
    <property type="molecule type" value="Genomic_DNA"/>
</dbReference>
<organism evidence="1 2">
    <name type="scientific">Acaulospora colombiana</name>
    <dbReference type="NCBI Taxonomy" id="27376"/>
    <lineage>
        <taxon>Eukaryota</taxon>
        <taxon>Fungi</taxon>
        <taxon>Fungi incertae sedis</taxon>
        <taxon>Mucoromycota</taxon>
        <taxon>Glomeromycotina</taxon>
        <taxon>Glomeromycetes</taxon>
        <taxon>Diversisporales</taxon>
        <taxon>Acaulosporaceae</taxon>
        <taxon>Acaulospora</taxon>
    </lineage>
</organism>
<evidence type="ECO:0000313" key="2">
    <source>
        <dbReference type="Proteomes" id="UP000789525"/>
    </source>
</evidence>
<keyword evidence="2" id="KW-1185">Reference proteome</keyword>
<gene>
    <name evidence="1" type="ORF">ACOLOM_LOCUS5110</name>
</gene>
<sequence length="590" mass="67074">MELHFSNDFPPYGEVAVYITARHSEELTSLKLIPNKKKTETTLTLTNIKPSITFTGSNIFRYLARSSEHKNSLYDETTLSELFKTSYQDDLLNLFGARSTPDLKLSLINESLEKRGGNYLIYPDRPVLADFSAWSVLKMAGDNNGKSNNHKNWIDRMDELKASKEAVELVDAAIKTGNSDSTTVLPQIKGADYENNKLDPFRGIVASMIAEHTGKSADDIFGLLELPRNPELGDITIAVPRLRVPENPVQLAQKLFVPNEYIIDASQVDHYLNFRYSHPLLTKSLLTHIYEKKEAYGTNQSGQGKTCVIDFSSPNIAKPFHAGLLAVGFEKYGSEEELLKNPIKHLYDVYVKINADIEKDTDVDDRARAYFKKMENGDGEALALWKKFRDLSIDKYKETYARLNIDFDVYSGESQISNERMQHALSILKEKNIVKESDGALIVDLSGYKLDVALIQKNDGTTLYITRDIGAAMERYEKYKFDAMYYTVASQQELHFKQLFKILELMGIEWVDRCKHINFGMVKGMSTRKGTAVFLDEILEQTKESMHEVMRQNEKKYSQIDNPEYVADVIGISAVMIQDMSAKRYNPVLV</sequence>
<name>A0ACA9M3N3_9GLOM</name>
<proteinExistence type="predicted"/>
<reference evidence="1" key="1">
    <citation type="submission" date="2021-06" db="EMBL/GenBank/DDBJ databases">
        <authorList>
            <person name="Kallberg Y."/>
            <person name="Tangrot J."/>
            <person name="Rosling A."/>
        </authorList>
    </citation>
    <scope>NUCLEOTIDE SEQUENCE</scope>
    <source>
        <strain evidence="1">CL356</strain>
    </source>
</reference>
<dbReference type="Proteomes" id="UP000789525">
    <property type="component" value="Unassembled WGS sequence"/>
</dbReference>